<sequence length="151" mass="17544">MVHLLVKILFLLLIIPYNIQCYDCQIPFLPKHEVHVLNNLSLDSTYILEVHCSSGNDDLGHNFPKVGNDFRMISDGDFAGCMSKTLYCCHFWWGNKDLVFDVFNDLYYCVHDGVSFVPKGTRKCIWDVKYDGIYLGYFDGDKIHSQKYAVW</sequence>
<organism evidence="7 8">
    <name type="scientific">Solanum pinnatisectum</name>
    <name type="common">tansyleaf nightshade</name>
    <dbReference type="NCBI Taxonomy" id="50273"/>
    <lineage>
        <taxon>Eukaryota</taxon>
        <taxon>Viridiplantae</taxon>
        <taxon>Streptophyta</taxon>
        <taxon>Embryophyta</taxon>
        <taxon>Tracheophyta</taxon>
        <taxon>Spermatophyta</taxon>
        <taxon>Magnoliopsida</taxon>
        <taxon>eudicotyledons</taxon>
        <taxon>Gunneridae</taxon>
        <taxon>Pentapetalae</taxon>
        <taxon>asterids</taxon>
        <taxon>lamiids</taxon>
        <taxon>Solanales</taxon>
        <taxon>Solanaceae</taxon>
        <taxon>Solanoideae</taxon>
        <taxon>Solaneae</taxon>
        <taxon>Solanum</taxon>
    </lineage>
</organism>
<comment type="caution">
    <text evidence="7">The sequence shown here is derived from an EMBL/GenBank/DDBJ whole genome shotgun (WGS) entry which is preliminary data.</text>
</comment>
<evidence type="ECO:0000313" key="8">
    <source>
        <dbReference type="Proteomes" id="UP001311915"/>
    </source>
</evidence>
<dbReference type="GO" id="GO:0005576">
    <property type="term" value="C:extracellular region"/>
    <property type="evidence" value="ECO:0007669"/>
    <property type="project" value="UniProtKB-SubCell"/>
</dbReference>
<keyword evidence="3 6" id="KW-0713">Self-incompatibility</keyword>
<proteinExistence type="inferred from homology"/>
<protein>
    <recommendedName>
        <fullName evidence="6">S-protein homolog</fullName>
    </recommendedName>
</protein>
<dbReference type="GO" id="GO:0060320">
    <property type="term" value="P:rejection of self pollen"/>
    <property type="evidence" value="ECO:0007669"/>
    <property type="project" value="UniProtKB-KW"/>
</dbReference>
<gene>
    <name evidence="7" type="ORF">R3W88_025703</name>
</gene>
<evidence type="ECO:0000256" key="3">
    <source>
        <dbReference type="ARBA" id="ARBA00022471"/>
    </source>
</evidence>
<dbReference type="EMBL" id="JAWPEI010000003">
    <property type="protein sequence ID" value="KAK4732715.1"/>
    <property type="molecule type" value="Genomic_DNA"/>
</dbReference>
<dbReference type="Proteomes" id="UP001311915">
    <property type="component" value="Unassembled WGS sequence"/>
</dbReference>
<keyword evidence="8" id="KW-1185">Reference proteome</keyword>
<dbReference type="AlphaFoldDB" id="A0AAV9M3V4"/>
<name>A0AAV9M3V4_9SOLN</name>
<keyword evidence="4 6" id="KW-0964">Secreted</keyword>
<accession>A0AAV9M3V4</accession>
<comment type="subcellular location">
    <subcellularLocation>
        <location evidence="1 6">Secreted</location>
    </subcellularLocation>
</comment>
<evidence type="ECO:0000256" key="5">
    <source>
        <dbReference type="ARBA" id="ARBA00022729"/>
    </source>
</evidence>
<dbReference type="PANTHER" id="PTHR31232:SF61">
    <property type="entry name" value="S-PROTEIN HOMOLOG"/>
    <property type="match status" value="1"/>
</dbReference>
<feature type="signal peptide" evidence="6">
    <location>
        <begin position="1"/>
        <end position="21"/>
    </location>
</feature>
<evidence type="ECO:0000256" key="1">
    <source>
        <dbReference type="ARBA" id="ARBA00004613"/>
    </source>
</evidence>
<dbReference type="Pfam" id="PF05938">
    <property type="entry name" value="Self-incomp_S1"/>
    <property type="match status" value="1"/>
</dbReference>
<evidence type="ECO:0000256" key="4">
    <source>
        <dbReference type="ARBA" id="ARBA00022525"/>
    </source>
</evidence>
<keyword evidence="5 6" id="KW-0732">Signal</keyword>
<evidence type="ECO:0000256" key="2">
    <source>
        <dbReference type="ARBA" id="ARBA00005581"/>
    </source>
</evidence>
<evidence type="ECO:0000313" key="7">
    <source>
        <dbReference type="EMBL" id="KAK4732715.1"/>
    </source>
</evidence>
<dbReference type="InterPro" id="IPR010264">
    <property type="entry name" value="Self-incomp_S1"/>
</dbReference>
<comment type="similarity">
    <text evidence="2 6">Belongs to the plant self-incompatibility (S1) protein family.</text>
</comment>
<evidence type="ECO:0000256" key="6">
    <source>
        <dbReference type="RuleBase" id="RU367044"/>
    </source>
</evidence>
<dbReference type="PANTHER" id="PTHR31232">
    <property type="match status" value="1"/>
</dbReference>
<reference evidence="7 8" key="1">
    <citation type="submission" date="2023-10" db="EMBL/GenBank/DDBJ databases">
        <title>Genome-Wide Identification Analysis in wild type Solanum Pinnatisectum Reveals Some Genes Defensing Phytophthora Infestans.</title>
        <authorList>
            <person name="Sun C."/>
        </authorList>
    </citation>
    <scope>NUCLEOTIDE SEQUENCE [LARGE SCALE GENOMIC DNA]</scope>
    <source>
        <strain evidence="7">LQN</strain>
        <tissue evidence="7">Leaf</tissue>
    </source>
</reference>
<feature type="chain" id="PRO_5043092010" description="S-protein homolog" evidence="6">
    <location>
        <begin position="22"/>
        <end position="151"/>
    </location>
</feature>